<evidence type="ECO:0000313" key="9">
    <source>
        <dbReference type="Proteomes" id="UP001271007"/>
    </source>
</evidence>
<dbReference type="Proteomes" id="UP001271007">
    <property type="component" value="Unassembled WGS sequence"/>
</dbReference>
<accession>A0AAJ0GEF4</accession>
<dbReference type="Pfam" id="PF01494">
    <property type="entry name" value="FAD_binding_3"/>
    <property type="match status" value="1"/>
</dbReference>
<dbReference type="Gene3D" id="3.50.50.60">
    <property type="entry name" value="FAD/NAD(P)-binding domain"/>
    <property type="match status" value="1"/>
</dbReference>
<name>A0AAJ0GEF4_9PEZI</name>
<keyword evidence="5" id="KW-0503">Monooxygenase</keyword>
<evidence type="ECO:0000256" key="1">
    <source>
        <dbReference type="ARBA" id="ARBA00001974"/>
    </source>
</evidence>
<evidence type="ECO:0000256" key="5">
    <source>
        <dbReference type="ARBA" id="ARBA00023033"/>
    </source>
</evidence>
<reference evidence="8" key="1">
    <citation type="submission" date="2023-04" db="EMBL/GenBank/DDBJ databases">
        <title>Black Yeasts Isolated from many extreme environments.</title>
        <authorList>
            <person name="Coleine C."/>
            <person name="Stajich J.E."/>
            <person name="Selbmann L."/>
        </authorList>
    </citation>
    <scope>NUCLEOTIDE SEQUENCE</scope>
    <source>
        <strain evidence="8">CCFEE 5312</strain>
    </source>
</reference>
<evidence type="ECO:0000256" key="6">
    <source>
        <dbReference type="SAM" id="MobiDB-lite"/>
    </source>
</evidence>
<keyword evidence="4" id="KW-0560">Oxidoreductase</keyword>
<keyword evidence="9" id="KW-1185">Reference proteome</keyword>
<feature type="region of interest" description="Disordered" evidence="6">
    <location>
        <begin position="146"/>
        <end position="183"/>
    </location>
</feature>
<proteinExistence type="predicted"/>
<feature type="domain" description="FAD-binding" evidence="7">
    <location>
        <begin position="367"/>
        <end position="448"/>
    </location>
</feature>
<evidence type="ECO:0000256" key="2">
    <source>
        <dbReference type="ARBA" id="ARBA00022630"/>
    </source>
</evidence>
<dbReference type="PANTHER" id="PTHR47178:SF5">
    <property type="entry name" value="FAD-BINDING DOMAIN-CONTAINING PROTEIN"/>
    <property type="match status" value="1"/>
</dbReference>
<dbReference type="SUPFAM" id="SSF51905">
    <property type="entry name" value="FAD/NAD(P)-binding domain"/>
    <property type="match status" value="1"/>
</dbReference>
<dbReference type="AlphaFoldDB" id="A0AAJ0GEF4"/>
<dbReference type="GO" id="GO:0004497">
    <property type="term" value="F:monooxygenase activity"/>
    <property type="evidence" value="ECO:0007669"/>
    <property type="project" value="UniProtKB-KW"/>
</dbReference>
<dbReference type="Pfam" id="PF13450">
    <property type="entry name" value="NAD_binding_8"/>
    <property type="match status" value="1"/>
</dbReference>
<dbReference type="EMBL" id="JAWDJX010000007">
    <property type="protein sequence ID" value="KAK3055941.1"/>
    <property type="molecule type" value="Genomic_DNA"/>
</dbReference>
<comment type="caution">
    <text evidence="8">The sequence shown here is derived from an EMBL/GenBank/DDBJ whole genome shotgun (WGS) entry which is preliminary data.</text>
</comment>
<organism evidence="8 9">
    <name type="scientific">Extremus antarcticus</name>
    <dbReference type="NCBI Taxonomy" id="702011"/>
    <lineage>
        <taxon>Eukaryota</taxon>
        <taxon>Fungi</taxon>
        <taxon>Dikarya</taxon>
        <taxon>Ascomycota</taxon>
        <taxon>Pezizomycotina</taxon>
        <taxon>Dothideomycetes</taxon>
        <taxon>Dothideomycetidae</taxon>
        <taxon>Mycosphaerellales</taxon>
        <taxon>Extremaceae</taxon>
        <taxon>Extremus</taxon>
    </lineage>
</organism>
<dbReference type="PRINTS" id="PR00420">
    <property type="entry name" value="RNGMNOXGNASE"/>
</dbReference>
<evidence type="ECO:0000313" key="8">
    <source>
        <dbReference type="EMBL" id="KAK3055941.1"/>
    </source>
</evidence>
<evidence type="ECO:0000256" key="3">
    <source>
        <dbReference type="ARBA" id="ARBA00022827"/>
    </source>
</evidence>
<dbReference type="PANTHER" id="PTHR47178">
    <property type="entry name" value="MONOOXYGENASE, FAD-BINDING"/>
    <property type="match status" value="1"/>
</dbReference>
<keyword evidence="3" id="KW-0274">FAD</keyword>
<protein>
    <recommendedName>
        <fullName evidence="7">FAD-binding domain-containing protein</fullName>
    </recommendedName>
</protein>
<feature type="compositionally biased region" description="Low complexity" evidence="6">
    <location>
        <begin position="164"/>
        <end position="173"/>
    </location>
</feature>
<sequence length="464" mass="49980">MTLALTKSGWGWQKVIYEGYLLAIQRPAASIRPHLGQNIRNSSQKQRLKSTALLGVAARHYSSRTSPQPAAKLQMADQKPILISGAGLSGLLLAHSLRSHDIPFLIFERDESIAARAQGYRLRISTDGINALKEVLTDSEYKRLQTGTSQTGGGGIHNLDALTGEPVPSKSSEGGSGKGSGLGGDVLGVSRGFLRKCLFEGEEDVVRWDKRSTGYSVSGSGVKLKFSDGTESPEGSLLIAADGPQSAITKQLTNGKVRAYDTGARMIHGQTTTKAYKQLGEGVFFAFDHSVSDGGTLGLITNVRPGSLEDEDVELGWVFVGSPGAFALPEDQLYGIGKVAADLSRKLTSQWHEKFKPIFEQQNDEEAAFLKMWTAHPNGVPEWKNEPRVTIAGDAVHTMTPAGGVGANTALRDAAFLGRLLGEAGGWHEGLTSEYEKEMRVYASENVKMSFEAASKRFNITDLK</sequence>
<gene>
    <name evidence="8" type="ORF">LTR09_003175</name>
</gene>
<evidence type="ECO:0000256" key="4">
    <source>
        <dbReference type="ARBA" id="ARBA00023002"/>
    </source>
</evidence>
<keyword evidence="2" id="KW-0285">Flavoprotein</keyword>
<dbReference type="InterPro" id="IPR002938">
    <property type="entry name" value="FAD-bd"/>
</dbReference>
<feature type="compositionally biased region" description="Gly residues" evidence="6">
    <location>
        <begin position="174"/>
        <end position="183"/>
    </location>
</feature>
<comment type="cofactor">
    <cofactor evidence="1">
        <name>FAD</name>
        <dbReference type="ChEBI" id="CHEBI:57692"/>
    </cofactor>
</comment>
<dbReference type="InterPro" id="IPR036188">
    <property type="entry name" value="FAD/NAD-bd_sf"/>
</dbReference>
<evidence type="ECO:0000259" key="7">
    <source>
        <dbReference type="Pfam" id="PF01494"/>
    </source>
</evidence>
<dbReference type="GO" id="GO:0071949">
    <property type="term" value="F:FAD binding"/>
    <property type="evidence" value="ECO:0007669"/>
    <property type="project" value="InterPro"/>
</dbReference>